<evidence type="ECO:0000313" key="3">
    <source>
        <dbReference type="EMBL" id="ORC84228.1"/>
    </source>
</evidence>
<feature type="region of interest" description="Disordered" evidence="1">
    <location>
        <begin position="32"/>
        <end position="65"/>
    </location>
</feature>
<evidence type="ECO:0000256" key="2">
    <source>
        <dbReference type="SAM" id="SignalP"/>
    </source>
</evidence>
<dbReference type="Proteomes" id="UP000192257">
    <property type="component" value="Unassembled WGS sequence"/>
</dbReference>
<dbReference type="RefSeq" id="XP_028878294.1">
    <property type="nucleotide sequence ID" value="XM_029030383.1"/>
</dbReference>
<feature type="compositionally biased region" description="Polar residues" evidence="1">
    <location>
        <begin position="37"/>
        <end position="46"/>
    </location>
</feature>
<dbReference type="AlphaFoldDB" id="A0A1X0NI79"/>
<organism evidence="3 4">
    <name type="scientific">Trypanosoma theileri</name>
    <dbReference type="NCBI Taxonomy" id="67003"/>
    <lineage>
        <taxon>Eukaryota</taxon>
        <taxon>Discoba</taxon>
        <taxon>Euglenozoa</taxon>
        <taxon>Kinetoplastea</taxon>
        <taxon>Metakinetoplastina</taxon>
        <taxon>Trypanosomatida</taxon>
        <taxon>Trypanosomatidae</taxon>
        <taxon>Trypanosoma</taxon>
    </lineage>
</organism>
<dbReference type="VEuPathDB" id="TriTrypDB:TM35_000471230"/>
<accession>A0A1X0NI79</accession>
<feature type="compositionally biased region" description="Polar residues" evidence="1">
    <location>
        <begin position="232"/>
        <end position="249"/>
    </location>
</feature>
<dbReference type="GeneID" id="39990163"/>
<evidence type="ECO:0000256" key="1">
    <source>
        <dbReference type="SAM" id="MobiDB-lite"/>
    </source>
</evidence>
<evidence type="ECO:0000313" key="4">
    <source>
        <dbReference type="Proteomes" id="UP000192257"/>
    </source>
</evidence>
<dbReference type="EMBL" id="NBCO01000047">
    <property type="protein sequence ID" value="ORC84228.1"/>
    <property type="molecule type" value="Genomic_DNA"/>
</dbReference>
<evidence type="ECO:0008006" key="5">
    <source>
        <dbReference type="Google" id="ProtNLM"/>
    </source>
</evidence>
<gene>
    <name evidence="3" type="ORF">TM35_000471230</name>
</gene>
<feature type="signal peptide" evidence="2">
    <location>
        <begin position="1"/>
        <end position="24"/>
    </location>
</feature>
<feature type="compositionally biased region" description="Low complexity" evidence="1">
    <location>
        <begin position="250"/>
        <end position="261"/>
    </location>
</feature>
<keyword evidence="4" id="KW-1185">Reference proteome</keyword>
<protein>
    <recommendedName>
        <fullName evidence="5">Mucin-associated surface protein (MASP)</fullName>
    </recommendedName>
</protein>
<name>A0A1X0NI79_9TRYP</name>
<keyword evidence="2" id="KW-0732">Signal</keyword>
<feature type="compositionally biased region" description="Low complexity" evidence="1">
    <location>
        <begin position="211"/>
        <end position="231"/>
    </location>
</feature>
<feature type="region of interest" description="Disordered" evidence="1">
    <location>
        <begin position="89"/>
        <end position="307"/>
    </location>
</feature>
<proteinExistence type="predicted"/>
<feature type="compositionally biased region" description="Polar residues" evidence="1">
    <location>
        <begin position="201"/>
        <end position="210"/>
    </location>
</feature>
<sequence length="330" mass="34634">MMQLHYVFCIFTLLLSCTSVCVLAEDTAPEGLGHGVTSCSDVSDGTSKPPCTRENPGGGLGAEESHQIEQQKLTVLEERDVKNQHLEGKLKQEELTQQHEAAQEDRVPQSDHRSTQPAAAVSRGTGGVDGASQPGDHVTENPVDERTANTLTGRRDTAAKGLETPVAQHGGKENVEVQADASVKTDEGPSQNGPHDAPNVNGPSHSATEPSTSNTRTSDNTDTTQTNVTGTAEGQDTSVPTTQSTGDVFSTNTTTDATSNNHAESETNDTNPAEGESTSEESTTTTKATLPPELTINKKGDTDSSSSISSSVWVRVALLIVVTLACILVC</sequence>
<reference evidence="3 4" key="1">
    <citation type="submission" date="2017-03" db="EMBL/GenBank/DDBJ databases">
        <title>An alternative strategy for trypanosome survival in the mammalian bloodstream revealed through genome and transcriptome analysis of the ubiquitous bovine parasite Trypanosoma (Megatrypanum) theileri.</title>
        <authorList>
            <person name="Kelly S."/>
            <person name="Ivens A."/>
            <person name="Mott A."/>
            <person name="O'Neill E."/>
            <person name="Emms D."/>
            <person name="Macleod O."/>
            <person name="Voorheis P."/>
            <person name="Matthews J."/>
            <person name="Matthews K."/>
            <person name="Carrington M."/>
        </authorList>
    </citation>
    <scope>NUCLEOTIDE SEQUENCE [LARGE SCALE GENOMIC DNA]</scope>
    <source>
        <strain evidence="3">Edinburgh</strain>
    </source>
</reference>
<feature type="compositionally biased region" description="Basic and acidic residues" evidence="1">
    <location>
        <begin position="89"/>
        <end position="114"/>
    </location>
</feature>
<feature type="compositionally biased region" description="Basic and acidic residues" evidence="1">
    <location>
        <begin position="137"/>
        <end position="158"/>
    </location>
</feature>
<feature type="chain" id="PRO_5012710242" description="Mucin-associated surface protein (MASP)" evidence="2">
    <location>
        <begin position="25"/>
        <end position="330"/>
    </location>
</feature>
<comment type="caution">
    <text evidence="3">The sequence shown here is derived from an EMBL/GenBank/DDBJ whole genome shotgun (WGS) entry which is preliminary data.</text>
</comment>